<dbReference type="eggNOG" id="COG2273">
    <property type="taxonomic scope" value="Bacteria"/>
</dbReference>
<dbReference type="PANTHER" id="PTHR10963:SF55">
    <property type="entry name" value="GLYCOSIDE HYDROLASE FAMILY 16 PROTEIN"/>
    <property type="match status" value="1"/>
</dbReference>
<evidence type="ECO:0000313" key="5">
    <source>
        <dbReference type="Proteomes" id="UP000011135"/>
    </source>
</evidence>
<dbReference type="OrthoDB" id="9776255at2"/>
<organism evidence="4 5">
    <name type="scientific">Fulvivirga imtechensis AK7</name>
    <dbReference type="NCBI Taxonomy" id="1237149"/>
    <lineage>
        <taxon>Bacteria</taxon>
        <taxon>Pseudomonadati</taxon>
        <taxon>Bacteroidota</taxon>
        <taxon>Cytophagia</taxon>
        <taxon>Cytophagales</taxon>
        <taxon>Fulvivirgaceae</taxon>
        <taxon>Fulvivirga</taxon>
    </lineage>
</organism>
<evidence type="ECO:0000256" key="2">
    <source>
        <dbReference type="SAM" id="SignalP"/>
    </source>
</evidence>
<feature type="chain" id="PRO_5003993940" evidence="2">
    <location>
        <begin position="19"/>
        <end position="264"/>
    </location>
</feature>
<proteinExistence type="inferred from homology"/>
<dbReference type="Proteomes" id="UP000011135">
    <property type="component" value="Unassembled WGS sequence"/>
</dbReference>
<comment type="similarity">
    <text evidence="1">Belongs to the glycosyl hydrolase 16 family.</text>
</comment>
<keyword evidence="2" id="KW-0732">Signal</keyword>
<dbReference type="InterPro" id="IPR000757">
    <property type="entry name" value="Beta-glucanase-like"/>
</dbReference>
<accession>L8JP05</accession>
<dbReference type="CDD" id="cd08023">
    <property type="entry name" value="GH16_laminarinase_like"/>
    <property type="match status" value="1"/>
</dbReference>
<keyword evidence="5" id="KW-1185">Reference proteome</keyword>
<evidence type="ECO:0000313" key="4">
    <source>
        <dbReference type="EMBL" id="ELR70570.1"/>
    </source>
</evidence>
<dbReference type="RefSeq" id="WP_009580927.1">
    <property type="nucleotide sequence ID" value="NZ_AMZN01000051.1"/>
</dbReference>
<comment type="caution">
    <text evidence="4">The sequence shown here is derived from an EMBL/GenBank/DDBJ whole genome shotgun (WGS) entry which is preliminary data.</text>
</comment>
<evidence type="ECO:0000259" key="3">
    <source>
        <dbReference type="PROSITE" id="PS51762"/>
    </source>
</evidence>
<dbReference type="InterPro" id="IPR050546">
    <property type="entry name" value="Glycosyl_Hydrlase_16"/>
</dbReference>
<dbReference type="Gene3D" id="2.60.120.200">
    <property type="match status" value="1"/>
</dbReference>
<gene>
    <name evidence="4" type="ORF">C900_03551</name>
</gene>
<dbReference type="GO" id="GO:0005975">
    <property type="term" value="P:carbohydrate metabolic process"/>
    <property type="evidence" value="ECO:0007669"/>
    <property type="project" value="InterPro"/>
</dbReference>
<evidence type="ECO:0000256" key="1">
    <source>
        <dbReference type="ARBA" id="ARBA00006865"/>
    </source>
</evidence>
<dbReference type="EMBL" id="AMZN01000051">
    <property type="protein sequence ID" value="ELR70570.1"/>
    <property type="molecule type" value="Genomic_DNA"/>
</dbReference>
<dbReference type="AlphaFoldDB" id="L8JP05"/>
<name>L8JP05_9BACT</name>
<dbReference type="SUPFAM" id="SSF49899">
    <property type="entry name" value="Concanavalin A-like lectins/glucanases"/>
    <property type="match status" value="1"/>
</dbReference>
<sequence>MKSLFFVVLLSLSFVVSAEGQTGQLIWSDEFNYEGKPDTARWGFEMGDGCPTICGWGNNELQYYTDDEKNVRVEDGKLIIEAHREENMPYAYSSSKVVSTGKGDWKYGYIEVRAKLPYGKGTWPAIWMLPTLDRKLDWPMDGEIDIMEHVGYNMGTVYGTIHTGKYNHRIGTQKSDSVEIANIHKDFHVYAIDWGPEHISWFVDGEKFYTVYKNGDNRDGWPFDSKFHLILNIAVGGDWGGKYGVDNSIWPQRMEIDYIRVYEN</sequence>
<protein>
    <submittedName>
        <fullName evidence="4">Beta-glucanase</fullName>
    </submittedName>
</protein>
<dbReference type="InterPro" id="IPR013320">
    <property type="entry name" value="ConA-like_dom_sf"/>
</dbReference>
<reference evidence="4 5" key="1">
    <citation type="submission" date="2012-12" db="EMBL/GenBank/DDBJ databases">
        <title>Genome assembly of Fulvivirga imtechensis AK7.</title>
        <authorList>
            <person name="Nupur N."/>
            <person name="Khatri I."/>
            <person name="Kumar R."/>
            <person name="Subramanian S."/>
            <person name="Pinnaka A."/>
        </authorList>
    </citation>
    <scope>NUCLEOTIDE SEQUENCE [LARGE SCALE GENOMIC DNA]</scope>
    <source>
        <strain evidence="4 5">AK7</strain>
    </source>
</reference>
<dbReference type="PATRIC" id="fig|1237149.3.peg.3312"/>
<feature type="domain" description="GH16" evidence="3">
    <location>
        <begin position="19"/>
        <end position="264"/>
    </location>
</feature>
<dbReference type="PROSITE" id="PS51762">
    <property type="entry name" value="GH16_2"/>
    <property type="match status" value="1"/>
</dbReference>
<dbReference type="STRING" id="1237149.C900_03551"/>
<dbReference type="GO" id="GO:0004553">
    <property type="term" value="F:hydrolase activity, hydrolyzing O-glycosyl compounds"/>
    <property type="evidence" value="ECO:0007669"/>
    <property type="project" value="InterPro"/>
</dbReference>
<dbReference type="Pfam" id="PF00722">
    <property type="entry name" value="Glyco_hydro_16"/>
    <property type="match status" value="1"/>
</dbReference>
<feature type="signal peptide" evidence="2">
    <location>
        <begin position="1"/>
        <end position="18"/>
    </location>
</feature>
<dbReference type="PANTHER" id="PTHR10963">
    <property type="entry name" value="GLYCOSYL HYDROLASE-RELATED"/>
    <property type="match status" value="1"/>
</dbReference>